<evidence type="ECO:0000313" key="3">
    <source>
        <dbReference type="Proteomes" id="UP000324632"/>
    </source>
</evidence>
<dbReference type="PANTHER" id="PTHR21063:SF4">
    <property type="entry name" value="CD48 ANTIGEN-RELATED"/>
    <property type="match status" value="1"/>
</dbReference>
<dbReference type="Proteomes" id="UP000324632">
    <property type="component" value="Chromosome 14"/>
</dbReference>
<comment type="caution">
    <text evidence="2">The sequence shown here is derived from an EMBL/GenBank/DDBJ whole genome shotgun (WGS) entry which is preliminary data.</text>
</comment>
<evidence type="ECO:0000313" key="2">
    <source>
        <dbReference type="EMBL" id="KAA0711823.1"/>
    </source>
</evidence>
<dbReference type="EMBL" id="SOYY01000014">
    <property type="protein sequence ID" value="KAA0711823.1"/>
    <property type="molecule type" value="Genomic_DNA"/>
</dbReference>
<gene>
    <name evidence="2" type="ORF">E1301_Tti021158</name>
</gene>
<name>A0A5A9NQY4_9TELE</name>
<feature type="compositionally biased region" description="Polar residues" evidence="1">
    <location>
        <begin position="351"/>
        <end position="370"/>
    </location>
</feature>
<feature type="compositionally biased region" description="Acidic residues" evidence="1">
    <location>
        <begin position="321"/>
        <end position="348"/>
    </location>
</feature>
<accession>A0A5A9NQY4</accession>
<organism evidence="2 3">
    <name type="scientific">Triplophysa tibetana</name>
    <dbReference type="NCBI Taxonomy" id="1572043"/>
    <lineage>
        <taxon>Eukaryota</taxon>
        <taxon>Metazoa</taxon>
        <taxon>Chordata</taxon>
        <taxon>Craniata</taxon>
        <taxon>Vertebrata</taxon>
        <taxon>Euteleostomi</taxon>
        <taxon>Actinopterygii</taxon>
        <taxon>Neopterygii</taxon>
        <taxon>Teleostei</taxon>
        <taxon>Ostariophysi</taxon>
        <taxon>Cypriniformes</taxon>
        <taxon>Nemacheilidae</taxon>
        <taxon>Triplophysa</taxon>
    </lineage>
</organism>
<keyword evidence="3" id="KW-1185">Reference proteome</keyword>
<proteinExistence type="predicted"/>
<dbReference type="PANTHER" id="PTHR21063">
    <property type="entry name" value="LFA-3"/>
    <property type="match status" value="1"/>
</dbReference>
<dbReference type="Gene3D" id="2.60.40.10">
    <property type="entry name" value="Immunoglobulins"/>
    <property type="match status" value="1"/>
</dbReference>
<evidence type="ECO:0000256" key="1">
    <source>
        <dbReference type="SAM" id="MobiDB-lite"/>
    </source>
</evidence>
<dbReference type="AlphaFoldDB" id="A0A5A9NQY4"/>
<dbReference type="InterPro" id="IPR013783">
    <property type="entry name" value="Ig-like_fold"/>
</dbReference>
<evidence type="ECO:0008006" key="4">
    <source>
        <dbReference type="Google" id="ProtNLM"/>
    </source>
</evidence>
<protein>
    <recommendedName>
        <fullName evidence="4">Ig-like domain-containing protein</fullName>
    </recommendedName>
</protein>
<feature type="region of interest" description="Disordered" evidence="1">
    <location>
        <begin position="294"/>
        <end position="370"/>
    </location>
</feature>
<sequence>MAKKLVPHQPPFLPRNWLRIGIPSITKQAPPGGWLGRTAFPLRPGYHVGLHLAVNYSVRMFHAFSSKDETIPISTIFLPTVMNVSHVSLSWYKEKSLLSSISVCEHRNINISLHLECLDDSYTCVVNNPITNKTQHLNTDVCHKCSGKSLLSSISVSEHSNINISLHLECLDDSYTCVINNPNTNQTQHLNTDDCHKCSAILLGVLPPREACPRVCPEMLILNKCYITDVTALADTLAQTQALEFLKELDLSYKNISGLKKLRGVLKSSNCELSSQLLTKMKRKKDIMSFFQRKDKVDSETEPNGSGVERARESREPAEREQEELSIGETESEGILEEESETDGETEAESNTPTEEPRVSTSSGPSGLCC</sequence>
<feature type="compositionally biased region" description="Basic and acidic residues" evidence="1">
    <location>
        <begin position="309"/>
        <end position="320"/>
    </location>
</feature>
<reference evidence="2 3" key="1">
    <citation type="journal article" date="2019" name="Mol. Ecol. Resour.">
        <title>Chromosome-level genome assembly of Triplophysa tibetana, a fish adapted to the harsh high-altitude environment of the Tibetan Plateau.</title>
        <authorList>
            <person name="Yang X."/>
            <person name="Liu H."/>
            <person name="Ma Z."/>
            <person name="Zou Y."/>
            <person name="Zou M."/>
            <person name="Mao Y."/>
            <person name="Li X."/>
            <person name="Wang H."/>
            <person name="Chen T."/>
            <person name="Wang W."/>
            <person name="Yang R."/>
        </authorList>
    </citation>
    <scope>NUCLEOTIDE SEQUENCE [LARGE SCALE GENOMIC DNA]</scope>
    <source>
        <strain evidence="2">TTIB1903HZAU</strain>
        <tissue evidence="2">Muscle</tissue>
    </source>
</reference>